<keyword evidence="5" id="KW-0067">ATP-binding</keyword>
<accession>A0A443PSX0</accession>
<evidence type="ECO:0000313" key="6">
    <source>
        <dbReference type="EMBL" id="RWR93878.1"/>
    </source>
</evidence>
<dbReference type="InterPro" id="IPR027417">
    <property type="entry name" value="P-loop_NTPase"/>
</dbReference>
<comment type="caution">
    <text evidence="6">The sequence shown here is derived from an EMBL/GenBank/DDBJ whole genome shotgun (WGS) entry which is preliminary data.</text>
</comment>
<evidence type="ECO:0000256" key="1">
    <source>
        <dbReference type="ARBA" id="ARBA00005842"/>
    </source>
</evidence>
<dbReference type="OrthoDB" id="775260at2759"/>
<dbReference type="Gene3D" id="1.10.287.890">
    <property type="entry name" value="Crystal structure of tRNA isopentenylpyrophosphate transferase (bh2366) domain"/>
    <property type="match status" value="1"/>
</dbReference>
<reference evidence="6 7" key="1">
    <citation type="journal article" date="2019" name="Nat. Plants">
        <title>Stout camphor tree genome fills gaps in understanding of flowering plant genome evolution.</title>
        <authorList>
            <person name="Chaw S.M."/>
            <person name="Liu Y.C."/>
            <person name="Wu Y.W."/>
            <person name="Wang H.Y."/>
            <person name="Lin C.I."/>
            <person name="Wu C.S."/>
            <person name="Ke H.M."/>
            <person name="Chang L.Y."/>
            <person name="Hsu C.Y."/>
            <person name="Yang H.T."/>
            <person name="Sudianto E."/>
            <person name="Hsu M.H."/>
            <person name="Wu K.P."/>
            <person name="Wang L.N."/>
            <person name="Leebens-Mack J.H."/>
            <person name="Tsai I.J."/>
        </authorList>
    </citation>
    <scope>NUCLEOTIDE SEQUENCE [LARGE SCALE GENOMIC DNA]</scope>
    <source>
        <strain evidence="7">cv. Chaw 1501</strain>
        <tissue evidence="6">Young leaves</tissue>
    </source>
</reference>
<evidence type="ECO:0000313" key="7">
    <source>
        <dbReference type="Proteomes" id="UP000283530"/>
    </source>
</evidence>
<comment type="similarity">
    <text evidence="1">Belongs to the IPP transferase family.</text>
</comment>
<dbReference type="Proteomes" id="UP000283530">
    <property type="component" value="Unassembled WGS sequence"/>
</dbReference>
<dbReference type="InterPro" id="IPR039657">
    <property type="entry name" value="Dimethylallyltransferase"/>
</dbReference>
<dbReference type="STRING" id="337451.A0A443PSX0"/>
<keyword evidence="3" id="KW-0203">Cytokinin biosynthesis</keyword>
<dbReference type="GO" id="GO:0052381">
    <property type="term" value="F:tRNA dimethylallyltransferase activity"/>
    <property type="evidence" value="ECO:0007669"/>
    <property type="project" value="TreeGrafter"/>
</dbReference>
<gene>
    <name evidence="6" type="ORF">CKAN_02315500</name>
</gene>
<dbReference type="Pfam" id="PF01715">
    <property type="entry name" value="IPPT"/>
    <property type="match status" value="2"/>
</dbReference>
<name>A0A443PSX0_9MAGN</name>
<dbReference type="PANTHER" id="PTHR11088">
    <property type="entry name" value="TRNA DIMETHYLALLYLTRANSFERASE"/>
    <property type="match status" value="1"/>
</dbReference>
<dbReference type="GO" id="GO:0006400">
    <property type="term" value="P:tRNA modification"/>
    <property type="evidence" value="ECO:0007669"/>
    <property type="project" value="TreeGrafter"/>
</dbReference>
<proteinExistence type="inferred from homology"/>
<organism evidence="6 7">
    <name type="scientific">Cinnamomum micranthum f. kanehirae</name>
    <dbReference type="NCBI Taxonomy" id="337451"/>
    <lineage>
        <taxon>Eukaryota</taxon>
        <taxon>Viridiplantae</taxon>
        <taxon>Streptophyta</taxon>
        <taxon>Embryophyta</taxon>
        <taxon>Tracheophyta</taxon>
        <taxon>Spermatophyta</taxon>
        <taxon>Magnoliopsida</taxon>
        <taxon>Magnoliidae</taxon>
        <taxon>Laurales</taxon>
        <taxon>Lauraceae</taxon>
        <taxon>Cinnamomum</taxon>
    </lineage>
</organism>
<keyword evidence="2 6" id="KW-0808">Transferase</keyword>
<dbReference type="SUPFAM" id="SSF52540">
    <property type="entry name" value="P-loop containing nucleoside triphosphate hydrolases"/>
    <property type="match status" value="1"/>
</dbReference>
<dbReference type="EMBL" id="QPKB01000010">
    <property type="protein sequence ID" value="RWR93878.1"/>
    <property type="molecule type" value="Genomic_DNA"/>
</dbReference>
<dbReference type="GO" id="GO:0005524">
    <property type="term" value="F:ATP binding"/>
    <property type="evidence" value="ECO:0007669"/>
    <property type="project" value="UniProtKB-KW"/>
</dbReference>
<evidence type="ECO:0000256" key="5">
    <source>
        <dbReference type="ARBA" id="ARBA00022840"/>
    </source>
</evidence>
<evidence type="ECO:0000256" key="4">
    <source>
        <dbReference type="ARBA" id="ARBA00022741"/>
    </source>
</evidence>
<dbReference type="AlphaFoldDB" id="A0A443PSX0"/>
<dbReference type="GO" id="GO:0009691">
    <property type="term" value="P:cytokinin biosynthetic process"/>
    <property type="evidence" value="ECO:0007669"/>
    <property type="project" value="UniProtKB-KW"/>
</dbReference>
<sequence length="332" mass="37427">MRPFSYRSSLPIQSLPISPPVTITTINNKPRWVRMESDHTTKDPITVIMGATGTGKSQLSLDLSLRFPSEIINADKIQLYKGLDITTNKIPLPHRQRVPHHLLGQLDPSHGPISALDFRSIASSKISDIFSRHNLPLVVGGSNSFIHALVTDRYEPTQENDGFGFGFGIGPARFRYQCCFLWVDVSVQVLFEYLCRRVDDMLETGMFEELAEFSGSGSCRNGLRSAIGVPEFDRYFRRYGRSARPEGDSDRSAYFEEAVEAIKENTCRLAERQIEKIQRLRSSGWDLHRFDATDALRAALASDSAGFREDWEHNVVEPSVRVVERFLEGGQG</sequence>
<dbReference type="Gene3D" id="3.40.50.300">
    <property type="entry name" value="P-loop containing nucleotide triphosphate hydrolases"/>
    <property type="match status" value="1"/>
</dbReference>
<keyword evidence="4" id="KW-0547">Nucleotide-binding</keyword>
<dbReference type="GO" id="GO:0005739">
    <property type="term" value="C:mitochondrion"/>
    <property type="evidence" value="ECO:0007669"/>
    <property type="project" value="TreeGrafter"/>
</dbReference>
<dbReference type="PANTHER" id="PTHR11088:SF86">
    <property type="entry name" value="ADENYLATE ISOPENTENYLTRANSFERASE 4-RELATED"/>
    <property type="match status" value="1"/>
</dbReference>
<protein>
    <submittedName>
        <fullName evidence="6">Adenylate isopentenyltransferase-like protein</fullName>
    </submittedName>
</protein>
<evidence type="ECO:0000256" key="3">
    <source>
        <dbReference type="ARBA" id="ARBA00022712"/>
    </source>
</evidence>
<keyword evidence="7" id="KW-1185">Reference proteome</keyword>
<evidence type="ECO:0000256" key="2">
    <source>
        <dbReference type="ARBA" id="ARBA00022679"/>
    </source>
</evidence>